<dbReference type="InterPro" id="IPR042099">
    <property type="entry name" value="ANL_N_sf"/>
</dbReference>
<dbReference type="PROSITE" id="PS50075">
    <property type="entry name" value="CARRIER"/>
    <property type="match status" value="1"/>
</dbReference>
<dbReference type="OrthoDB" id="408177at2759"/>
<dbReference type="HOGENOM" id="CLU_000022_2_17_1"/>
<comment type="similarity">
    <text evidence="4">Belongs to the NRP synthetase family.</text>
</comment>
<dbReference type="PROSITE" id="PS00012">
    <property type="entry name" value="PHOSPHOPANTETHEINE"/>
    <property type="match status" value="1"/>
</dbReference>
<dbReference type="InterPro" id="IPR020806">
    <property type="entry name" value="PKS_PP-bd"/>
</dbReference>
<keyword evidence="2" id="KW-0597">Phosphoprotein</keyword>
<dbReference type="Gene3D" id="3.40.50.12780">
    <property type="entry name" value="N-terminal domain of ligase-like"/>
    <property type="match status" value="1"/>
</dbReference>
<dbReference type="InterPro" id="IPR010080">
    <property type="entry name" value="Thioester_reductase-like_dom"/>
</dbReference>
<organism evidence="7 8">
    <name type="scientific">Exophiala sideris</name>
    <dbReference type="NCBI Taxonomy" id="1016849"/>
    <lineage>
        <taxon>Eukaryota</taxon>
        <taxon>Fungi</taxon>
        <taxon>Dikarya</taxon>
        <taxon>Ascomycota</taxon>
        <taxon>Pezizomycotina</taxon>
        <taxon>Eurotiomycetes</taxon>
        <taxon>Chaetothyriomycetidae</taxon>
        <taxon>Chaetothyriales</taxon>
        <taxon>Herpotrichiellaceae</taxon>
        <taxon>Exophiala</taxon>
    </lineage>
</organism>
<dbReference type="InterPro" id="IPR009081">
    <property type="entry name" value="PP-bd_ACP"/>
</dbReference>
<dbReference type="SMART" id="SM00822">
    <property type="entry name" value="PKS_KR"/>
    <property type="match status" value="1"/>
</dbReference>
<feature type="region of interest" description="Disordered" evidence="5">
    <location>
        <begin position="532"/>
        <end position="555"/>
    </location>
</feature>
<accession>A0A0D1YDT1</accession>
<dbReference type="STRING" id="1016849.A0A0D1YDT1"/>
<dbReference type="Pfam" id="PF07993">
    <property type="entry name" value="NAD_binding_4"/>
    <property type="match status" value="1"/>
</dbReference>
<gene>
    <name evidence="7" type="ORF">PV11_06528</name>
</gene>
<dbReference type="Pfam" id="PF00501">
    <property type="entry name" value="AMP-binding"/>
    <property type="match status" value="1"/>
</dbReference>
<name>A0A0D1YDT1_9EURO</name>
<evidence type="ECO:0000313" key="7">
    <source>
        <dbReference type="EMBL" id="KIV78929.1"/>
    </source>
</evidence>
<dbReference type="Gene3D" id="3.40.50.720">
    <property type="entry name" value="NAD(P)-binding Rossmann-like Domain"/>
    <property type="match status" value="2"/>
</dbReference>
<dbReference type="InterPro" id="IPR036736">
    <property type="entry name" value="ACP-like_sf"/>
</dbReference>
<evidence type="ECO:0000313" key="8">
    <source>
        <dbReference type="Proteomes" id="UP000053599"/>
    </source>
</evidence>
<dbReference type="InterPro" id="IPR057326">
    <property type="entry name" value="KR_dom"/>
</dbReference>
<evidence type="ECO:0000256" key="5">
    <source>
        <dbReference type="SAM" id="MobiDB-lite"/>
    </source>
</evidence>
<evidence type="ECO:0000256" key="3">
    <source>
        <dbReference type="ARBA" id="ARBA00023002"/>
    </source>
</evidence>
<protein>
    <recommendedName>
        <fullName evidence="6">Carrier domain-containing protein</fullName>
    </recommendedName>
</protein>
<dbReference type="PROSITE" id="PS00455">
    <property type="entry name" value="AMP_BINDING"/>
    <property type="match status" value="1"/>
</dbReference>
<dbReference type="InterPro" id="IPR036291">
    <property type="entry name" value="NAD(P)-bd_dom_sf"/>
</dbReference>
<feature type="domain" description="Carrier" evidence="6">
    <location>
        <begin position="557"/>
        <end position="634"/>
    </location>
</feature>
<dbReference type="CDD" id="cd05930">
    <property type="entry name" value="A_NRPS"/>
    <property type="match status" value="1"/>
</dbReference>
<dbReference type="InterPro" id="IPR045851">
    <property type="entry name" value="AMP-bd_C_sf"/>
</dbReference>
<sequence length="1303" mass="140638">MSGRTTSGLLRSSSSHLLQPIMSIIDTHKDLSALFSKQVQATPDNVALEDDKVTYTYAELDQKVADLSHRLRQHGVGRDKLVGVLLPRSANYVITCLAALRAGGAFLVLELAYPPDLLVDVLEDSKPAVVVTYRAELGKIKDRAPIIVLDDEKESEANGHTEEPSPLPPDNDLDRLSFVAYSSGTTGKPKGIANPHKAPVLSYNLRFGISNLNPGDRVACNVFFVWEIIRPLLRGATVVAVPDDASYDPAALVGLLASKHITETLMTPTLLAAVLSRHPEIGKRLPELRTLWLNGEVVTTDLARRALKALPNVRLLNCYSACETHEIACGDIKEMLGDIDDNANYCPVGPPLDPKHTYILNDSGQKVEDGASGELCLGGPLLARGYLNRPETTAKAFTPDPYDSTPGARMYRTGDLARLLPSGLLEITGRVGAMIKLRGYSVVPGKVQNAIVAHLRVRQCAVIAHGEGLERQLVAYVVPDKEKADDREEVVINDSGHSPGARRALSASLAHYMIPALWVELDVLPTHEVSGKADLKSLPPPPTGNATPVNGQKKLETSDTISIESIAEVWAATLKISPTSISPENNFFDLGGHSLSLADLASRLSRNFGFRIPLARLVDPPTLNGHLETVRAVRDGQVAAVQADLPAVLRADSVLDKEIQPTNATIRALNKADTVLLTGATGFLGAFLLNDLLASTSAQILCLVRFNDPSEEDAPGGVARLRKNLLDLGLWSDSMMERVEILPGNLHRKRFGLSHQAFDDLAARVQVIIHAAATVNLVYPYAALRNSNVTGTREVLRLACRAGATVQYISTNGVLPPSQTGWPEGTMLYVDEVPEKLLDGYGQSKWVAEQLVLEAGRRGLPVKIHRAGTISGHSLTGAGNAWDLLSALIVESLHLGHAPDVQGWRAEMTPVDFVSKAIIHLSNQTHAKQLVFHLGDPDPVDCRTVFDNLRELGYPTERLGFDEWVALWNEKRGSAKGGEGAFTVDILRSGMPNVGFLQDIVVLNNAATRPFRAVVERPKVDLVLLETYTRHWFARGWLPRPPSSHRSLGGSAHPTRRGPLAGRVAVITGASSGIGAAVAVALAREGCHVALAARRLDALEAVKRRLVVREGKVIIRQTDVTDRKQVEALINATHGELGPVDILVSCAGVMYFTMMANTQVDEWDRTVDVNCKGLLHCLSSTVPGMLSRGSGHIVAISSDAGRKVFPGLGVYSASKFFVEATLQSLRLETAGKGLRVTSVQPGNVATDLLGMSTDTEALKKYGEPSGAEILDPEDVANSIVYALKQPAHVSVNEVLIEPRDEPI</sequence>
<dbReference type="GO" id="GO:0016616">
    <property type="term" value="F:oxidoreductase activity, acting on the CH-OH group of donors, NAD or NADP as acceptor"/>
    <property type="evidence" value="ECO:0007669"/>
    <property type="project" value="UniProtKB-ARBA"/>
</dbReference>
<dbReference type="SMART" id="SM00823">
    <property type="entry name" value="PKS_PP"/>
    <property type="match status" value="1"/>
</dbReference>
<dbReference type="InterPro" id="IPR013120">
    <property type="entry name" value="FAR_NAD-bd"/>
</dbReference>
<feature type="region of interest" description="Disordered" evidence="5">
    <location>
        <begin position="153"/>
        <end position="172"/>
    </location>
</feature>
<dbReference type="EMBL" id="KN846953">
    <property type="protein sequence ID" value="KIV78929.1"/>
    <property type="molecule type" value="Genomic_DNA"/>
</dbReference>
<evidence type="ECO:0000256" key="4">
    <source>
        <dbReference type="ARBA" id="ARBA00029454"/>
    </source>
</evidence>
<dbReference type="Pfam" id="PF00550">
    <property type="entry name" value="PP-binding"/>
    <property type="match status" value="1"/>
</dbReference>
<dbReference type="InterPro" id="IPR020845">
    <property type="entry name" value="AMP-binding_CS"/>
</dbReference>
<dbReference type="PANTHER" id="PTHR44845">
    <property type="entry name" value="CARRIER DOMAIN-CONTAINING PROTEIN"/>
    <property type="match status" value="1"/>
</dbReference>
<dbReference type="FunFam" id="3.40.50.720:FF:000047">
    <property type="entry name" value="NADP-dependent L-serine/L-allo-threonine dehydrogenase"/>
    <property type="match status" value="1"/>
</dbReference>
<keyword evidence="3" id="KW-0560">Oxidoreductase</keyword>
<evidence type="ECO:0000256" key="2">
    <source>
        <dbReference type="ARBA" id="ARBA00022553"/>
    </source>
</evidence>
<dbReference type="Gene3D" id="3.30.300.30">
    <property type="match status" value="1"/>
</dbReference>
<dbReference type="InterPro" id="IPR006162">
    <property type="entry name" value="Ppantetheine_attach_site"/>
</dbReference>
<dbReference type="CDD" id="cd05235">
    <property type="entry name" value="SDR_e1"/>
    <property type="match status" value="1"/>
</dbReference>
<dbReference type="GO" id="GO:0031177">
    <property type="term" value="F:phosphopantetheine binding"/>
    <property type="evidence" value="ECO:0007669"/>
    <property type="project" value="InterPro"/>
</dbReference>
<dbReference type="InterPro" id="IPR002347">
    <property type="entry name" value="SDR_fam"/>
</dbReference>
<dbReference type="NCBIfam" id="TIGR01746">
    <property type="entry name" value="Thioester-redct"/>
    <property type="match status" value="1"/>
</dbReference>
<dbReference type="SUPFAM" id="SSF47336">
    <property type="entry name" value="ACP-like"/>
    <property type="match status" value="1"/>
</dbReference>
<proteinExistence type="inferred from homology"/>
<evidence type="ECO:0000256" key="1">
    <source>
        <dbReference type="ARBA" id="ARBA00022450"/>
    </source>
</evidence>
<dbReference type="InterPro" id="IPR000873">
    <property type="entry name" value="AMP-dep_synth/lig_dom"/>
</dbReference>
<dbReference type="PANTHER" id="PTHR44845:SF6">
    <property type="entry name" value="BETA-ALANINE-ACTIVATING ENZYME"/>
    <property type="match status" value="1"/>
</dbReference>
<evidence type="ECO:0000259" key="6">
    <source>
        <dbReference type="PROSITE" id="PS50075"/>
    </source>
</evidence>
<dbReference type="SUPFAM" id="SSF56801">
    <property type="entry name" value="Acetyl-CoA synthetase-like"/>
    <property type="match status" value="1"/>
</dbReference>
<dbReference type="PRINTS" id="PR00081">
    <property type="entry name" value="GDHRDH"/>
</dbReference>
<dbReference type="Gene3D" id="1.10.1200.10">
    <property type="entry name" value="ACP-like"/>
    <property type="match status" value="1"/>
</dbReference>
<dbReference type="Proteomes" id="UP000053599">
    <property type="component" value="Unassembled WGS sequence"/>
</dbReference>
<keyword evidence="1" id="KW-0596">Phosphopantetheine</keyword>
<dbReference type="SUPFAM" id="SSF51735">
    <property type="entry name" value="NAD(P)-binding Rossmann-fold domains"/>
    <property type="match status" value="2"/>
</dbReference>
<reference evidence="7 8" key="1">
    <citation type="submission" date="2015-01" db="EMBL/GenBank/DDBJ databases">
        <title>The Genome Sequence of Exophiala sideris CBS121828.</title>
        <authorList>
            <consortium name="The Broad Institute Genomics Platform"/>
            <person name="Cuomo C."/>
            <person name="de Hoog S."/>
            <person name="Gorbushina A."/>
            <person name="Stielow B."/>
            <person name="Teixiera M."/>
            <person name="Abouelleil A."/>
            <person name="Chapman S.B."/>
            <person name="Priest M."/>
            <person name="Young S.K."/>
            <person name="Wortman J."/>
            <person name="Nusbaum C."/>
            <person name="Birren B."/>
        </authorList>
    </citation>
    <scope>NUCLEOTIDE SEQUENCE [LARGE SCALE GENOMIC DNA]</scope>
    <source>
        <strain evidence="7 8">CBS 121828</strain>
    </source>
</reference>
<dbReference type="Pfam" id="PF00106">
    <property type="entry name" value="adh_short"/>
    <property type="match status" value="1"/>
</dbReference>